<dbReference type="Gene3D" id="2.60.40.290">
    <property type="match status" value="1"/>
</dbReference>
<dbReference type="Proteomes" id="UP001058626">
    <property type="component" value="Chromosome"/>
</dbReference>
<dbReference type="GO" id="GO:0005975">
    <property type="term" value="P:carbohydrate metabolic process"/>
    <property type="evidence" value="ECO:0007669"/>
    <property type="project" value="InterPro"/>
</dbReference>
<accession>A0A9N7LQN6</accession>
<dbReference type="GO" id="GO:0004553">
    <property type="term" value="F:hydrolase activity, hydrolyzing O-glycosyl compounds"/>
    <property type="evidence" value="ECO:0007669"/>
    <property type="project" value="InterPro"/>
</dbReference>
<keyword evidence="3" id="KW-1185">Reference proteome</keyword>
<feature type="domain" description="CBM2" evidence="1">
    <location>
        <begin position="66"/>
        <end position="175"/>
    </location>
</feature>
<dbReference type="InterPro" id="IPR012291">
    <property type="entry name" value="CBM2_carb-bd_dom_sf"/>
</dbReference>
<dbReference type="GO" id="GO:0030247">
    <property type="term" value="F:polysaccharide binding"/>
    <property type="evidence" value="ECO:0007669"/>
    <property type="project" value="UniProtKB-UniRule"/>
</dbReference>
<dbReference type="SMART" id="SM00637">
    <property type="entry name" value="CBD_II"/>
    <property type="match status" value="1"/>
</dbReference>
<dbReference type="InterPro" id="IPR008965">
    <property type="entry name" value="CBM2/CBM3_carb-bd_dom_sf"/>
</dbReference>
<organism evidence="2 3">
    <name type="scientific">Mycobacterium pseudoshottsii</name>
    <dbReference type="NCBI Taxonomy" id="265949"/>
    <lineage>
        <taxon>Bacteria</taxon>
        <taxon>Bacillati</taxon>
        <taxon>Actinomycetota</taxon>
        <taxon>Actinomycetes</taxon>
        <taxon>Mycobacteriales</taxon>
        <taxon>Mycobacteriaceae</taxon>
        <taxon>Mycobacterium</taxon>
        <taxon>Mycobacterium ulcerans group</taxon>
    </lineage>
</organism>
<evidence type="ECO:0000313" key="2">
    <source>
        <dbReference type="EMBL" id="BDN82781.1"/>
    </source>
</evidence>
<dbReference type="InterPro" id="IPR001919">
    <property type="entry name" value="CBD2"/>
</dbReference>
<gene>
    <name evidence="2" type="ORF">NJB1907Z4_C29960</name>
</gene>
<dbReference type="SUPFAM" id="SSF49384">
    <property type="entry name" value="Carbohydrate-binding domain"/>
    <property type="match status" value="1"/>
</dbReference>
<proteinExistence type="predicted"/>
<evidence type="ECO:0000259" key="1">
    <source>
        <dbReference type="PROSITE" id="PS51173"/>
    </source>
</evidence>
<evidence type="ECO:0000313" key="3">
    <source>
        <dbReference type="Proteomes" id="UP001058626"/>
    </source>
</evidence>
<dbReference type="Pfam" id="PF00553">
    <property type="entry name" value="CBM_2"/>
    <property type="match status" value="1"/>
</dbReference>
<protein>
    <recommendedName>
        <fullName evidence="1">CBM2 domain-containing protein</fullName>
    </recommendedName>
</protein>
<dbReference type="AlphaFoldDB" id="A0A9N7LQN6"/>
<dbReference type="EMBL" id="AP026367">
    <property type="protein sequence ID" value="BDN82781.1"/>
    <property type="molecule type" value="Genomic_DNA"/>
</dbReference>
<name>A0A9N7LQN6_9MYCO</name>
<dbReference type="PROSITE" id="PS51173">
    <property type="entry name" value="CBM2"/>
    <property type="match status" value="1"/>
</dbReference>
<sequence length="175" mass="18676">MPTSHDGFGCAKVLQPTRDATANIALVSLALAVMARLDSFVKRWRTALHVTLLALMVAIPGLAISPEAHAAAATATLTVEHTWQTGFIARFAITNASLVPMSDWRLEFDLPAGESISHAWNSTVAQSGTHYVVSPANWNRVIAPGGSATGGFRGVLLGTYSPPTNCMLNRQYRCS</sequence>
<reference evidence="2" key="1">
    <citation type="submission" date="2022-06" db="EMBL/GenBank/DDBJ databases">
        <title>Complete genome sequence of Mycobacterium pseudoshottsii NJB1907-Z4.</title>
        <authorList>
            <person name="Komine T."/>
            <person name="Fukano H."/>
            <person name="Wada S."/>
        </authorList>
    </citation>
    <scope>NUCLEOTIDE SEQUENCE</scope>
    <source>
        <strain evidence="2">NJB1907-Z4</strain>
    </source>
</reference>